<evidence type="ECO:0000313" key="1">
    <source>
        <dbReference type="EMBL" id="PNW75431.1"/>
    </source>
</evidence>
<sequence>MLGQRGGPMSMPGPTLLVMAQPCHVSSTTLERSRWARELIWPAAANQTHPRPIRISSRRTWPRRRRVIVRPGGHASAAAAAQQRHAGVSAEADDEEVDVQAVEEEGAVATNTSRDCAKPAPGVEGVVDTPAPPPQFGDKADTPQALEIVVRPAVDSVEAALDRIKMNMNLKFADWGLPCPITGQPGAVAHAAAAAAGGQHAASGSL</sequence>
<dbReference type="RefSeq" id="XP_042918582.1">
    <property type="nucleotide sequence ID" value="XM_043068482.1"/>
</dbReference>
<dbReference type="ExpressionAtlas" id="A0A2K3D4I7">
    <property type="expression patterns" value="baseline"/>
</dbReference>
<reference evidence="1 2" key="1">
    <citation type="journal article" date="2007" name="Science">
        <title>The Chlamydomonas genome reveals the evolution of key animal and plant functions.</title>
        <authorList>
            <person name="Merchant S.S."/>
            <person name="Prochnik S.E."/>
            <person name="Vallon O."/>
            <person name="Harris E.H."/>
            <person name="Karpowicz S.J."/>
            <person name="Witman G.B."/>
            <person name="Terry A."/>
            <person name="Salamov A."/>
            <person name="Fritz-Laylin L.K."/>
            <person name="Marechal-Drouard L."/>
            <person name="Marshall W.F."/>
            <person name="Qu L.H."/>
            <person name="Nelson D.R."/>
            <person name="Sanderfoot A.A."/>
            <person name="Spalding M.H."/>
            <person name="Kapitonov V.V."/>
            <person name="Ren Q."/>
            <person name="Ferris P."/>
            <person name="Lindquist E."/>
            <person name="Shapiro H."/>
            <person name="Lucas S.M."/>
            <person name="Grimwood J."/>
            <person name="Schmutz J."/>
            <person name="Cardol P."/>
            <person name="Cerutti H."/>
            <person name="Chanfreau G."/>
            <person name="Chen C.L."/>
            <person name="Cognat V."/>
            <person name="Croft M.T."/>
            <person name="Dent R."/>
            <person name="Dutcher S."/>
            <person name="Fernandez E."/>
            <person name="Fukuzawa H."/>
            <person name="Gonzalez-Ballester D."/>
            <person name="Gonzalez-Halphen D."/>
            <person name="Hallmann A."/>
            <person name="Hanikenne M."/>
            <person name="Hippler M."/>
            <person name="Inwood W."/>
            <person name="Jabbari K."/>
            <person name="Kalanon M."/>
            <person name="Kuras R."/>
            <person name="Lefebvre P.A."/>
            <person name="Lemaire S.D."/>
            <person name="Lobanov A.V."/>
            <person name="Lohr M."/>
            <person name="Manuell A."/>
            <person name="Meier I."/>
            <person name="Mets L."/>
            <person name="Mittag M."/>
            <person name="Mittelmeier T."/>
            <person name="Moroney J.V."/>
            <person name="Moseley J."/>
            <person name="Napoli C."/>
            <person name="Nedelcu A.M."/>
            <person name="Niyogi K."/>
            <person name="Novoselov S.V."/>
            <person name="Paulsen I.T."/>
            <person name="Pazour G."/>
            <person name="Purton S."/>
            <person name="Ral J.P."/>
            <person name="Riano-Pachon D.M."/>
            <person name="Riekhof W."/>
            <person name="Rymarquis L."/>
            <person name="Schroda M."/>
            <person name="Stern D."/>
            <person name="Umen J."/>
            <person name="Willows R."/>
            <person name="Wilson N."/>
            <person name="Zimmer S.L."/>
            <person name="Allmer J."/>
            <person name="Balk J."/>
            <person name="Bisova K."/>
            <person name="Chen C.J."/>
            <person name="Elias M."/>
            <person name="Gendler K."/>
            <person name="Hauser C."/>
            <person name="Lamb M.R."/>
            <person name="Ledford H."/>
            <person name="Long J.C."/>
            <person name="Minagawa J."/>
            <person name="Page M.D."/>
            <person name="Pan J."/>
            <person name="Pootakham W."/>
            <person name="Roje S."/>
            <person name="Rose A."/>
            <person name="Stahlberg E."/>
            <person name="Terauchi A.M."/>
            <person name="Yang P."/>
            <person name="Ball S."/>
            <person name="Bowler C."/>
            <person name="Dieckmann C.L."/>
            <person name="Gladyshev V.N."/>
            <person name="Green P."/>
            <person name="Jorgensen R."/>
            <person name="Mayfield S."/>
            <person name="Mueller-Roeber B."/>
            <person name="Rajamani S."/>
            <person name="Sayre R.T."/>
            <person name="Brokstein P."/>
            <person name="Dubchak I."/>
            <person name="Goodstein D."/>
            <person name="Hornick L."/>
            <person name="Huang Y.W."/>
            <person name="Jhaveri J."/>
            <person name="Luo Y."/>
            <person name="Martinez D."/>
            <person name="Ngau W.C."/>
            <person name="Otillar B."/>
            <person name="Poliakov A."/>
            <person name="Porter A."/>
            <person name="Szajkowski L."/>
            <person name="Werner G."/>
            <person name="Zhou K."/>
            <person name="Grigoriev I.V."/>
            <person name="Rokhsar D.S."/>
            <person name="Grossman A.R."/>
        </authorList>
    </citation>
    <scope>NUCLEOTIDE SEQUENCE [LARGE SCALE GENOMIC DNA]</scope>
    <source>
        <strain evidence="2">CC-503</strain>
    </source>
</reference>
<dbReference type="Proteomes" id="UP000006906">
    <property type="component" value="Chromosome 12"/>
</dbReference>
<gene>
    <name evidence="1" type="ORF">CHLRE_12g526220v5</name>
</gene>
<organism evidence="1 2">
    <name type="scientific">Chlamydomonas reinhardtii</name>
    <name type="common">Chlamydomonas smithii</name>
    <dbReference type="NCBI Taxonomy" id="3055"/>
    <lineage>
        <taxon>Eukaryota</taxon>
        <taxon>Viridiplantae</taxon>
        <taxon>Chlorophyta</taxon>
        <taxon>core chlorophytes</taxon>
        <taxon>Chlorophyceae</taxon>
        <taxon>CS clade</taxon>
        <taxon>Chlamydomonadales</taxon>
        <taxon>Chlamydomonadaceae</taxon>
        <taxon>Chlamydomonas</taxon>
    </lineage>
</organism>
<dbReference type="OrthoDB" id="4243at2759"/>
<dbReference type="Gramene" id="PNW75431">
    <property type="protein sequence ID" value="PNW75431"/>
    <property type="gene ID" value="CHLRE_12g526220v5"/>
</dbReference>
<dbReference type="KEGG" id="cre:CHLRE_12g526220v5"/>
<dbReference type="GeneID" id="5722482"/>
<keyword evidence="2" id="KW-1185">Reference proteome</keyword>
<accession>A0A2K3D4I7</accession>
<evidence type="ECO:0000313" key="2">
    <source>
        <dbReference type="Proteomes" id="UP000006906"/>
    </source>
</evidence>
<dbReference type="EMBL" id="CM008973">
    <property type="protein sequence ID" value="PNW75431.1"/>
    <property type="molecule type" value="Genomic_DNA"/>
</dbReference>
<dbReference type="InParanoid" id="A0A2K3D4I7"/>
<protein>
    <submittedName>
        <fullName evidence="1">Uncharacterized protein</fullName>
    </submittedName>
</protein>
<name>A0A2K3D4I7_CHLRE</name>
<proteinExistence type="predicted"/>
<dbReference type="AlphaFoldDB" id="A0A2K3D4I7"/>